<dbReference type="RefSeq" id="XP_007404718.1">
    <property type="nucleotide sequence ID" value="XM_007404656.1"/>
</dbReference>
<feature type="chain" id="PRO_5003321349" evidence="2">
    <location>
        <begin position="19"/>
        <end position="263"/>
    </location>
</feature>
<evidence type="ECO:0000313" key="4">
    <source>
        <dbReference type="Proteomes" id="UP000001072"/>
    </source>
</evidence>
<dbReference type="KEGG" id="mlr:MELLADRAFT_59115"/>
<protein>
    <submittedName>
        <fullName evidence="3">Secreted protein</fullName>
    </submittedName>
</protein>
<name>F4R531_MELLP</name>
<feature type="compositionally biased region" description="Polar residues" evidence="1">
    <location>
        <begin position="98"/>
        <end position="120"/>
    </location>
</feature>
<organism evidence="4">
    <name type="scientific">Melampsora larici-populina (strain 98AG31 / pathotype 3-4-7)</name>
    <name type="common">Poplar leaf rust fungus</name>
    <dbReference type="NCBI Taxonomy" id="747676"/>
    <lineage>
        <taxon>Eukaryota</taxon>
        <taxon>Fungi</taxon>
        <taxon>Dikarya</taxon>
        <taxon>Basidiomycota</taxon>
        <taxon>Pucciniomycotina</taxon>
        <taxon>Pucciniomycetes</taxon>
        <taxon>Pucciniales</taxon>
        <taxon>Melampsoraceae</taxon>
        <taxon>Melampsora</taxon>
    </lineage>
</organism>
<dbReference type="VEuPathDB" id="FungiDB:MELLADRAFT_59115"/>
<keyword evidence="2" id="KW-0732">Signal</keyword>
<evidence type="ECO:0000256" key="1">
    <source>
        <dbReference type="SAM" id="MobiDB-lite"/>
    </source>
</evidence>
<dbReference type="Proteomes" id="UP000001072">
    <property type="component" value="Unassembled WGS sequence"/>
</dbReference>
<dbReference type="HOGENOM" id="CLU_1245625_0_0_1"/>
<dbReference type="GeneID" id="18929288"/>
<dbReference type="AlphaFoldDB" id="F4R531"/>
<proteinExistence type="predicted"/>
<sequence length="263" mass="29794">MKPLVLGLYAYLAYCVHSGIVEFSQAASSSYVPPAMGSDGWNSGTASGVKWNPAVEKMFEGWREGQTLRLRYNRRDKVFSADPQAMEGRRMLHDRKMQQVSQSSKGFETTTLKAPSQPGMSRTEYTEEELHHIAKEVNKKTDGLHYKYNKDSKILSMKDKSLWDVSGFCGRIKVFDSENPEQLIYETSCCHCRHPRSGHEWTVGECCVVMASMITPTASCYYCERCGELLGSVSEGISQKLKTIREEREQRRAISQIHPEPST</sequence>
<feature type="region of interest" description="Disordered" evidence="1">
    <location>
        <begin position="94"/>
        <end position="122"/>
    </location>
</feature>
<keyword evidence="4" id="KW-1185">Reference proteome</keyword>
<gene>
    <name evidence="3" type="ORF">MELLADRAFT_59115</name>
</gene>
<accession>F4R531</accession>
<dbReference type="EMBL" id="GL883091">
    <property type="protein sequence ID" value="EGG12343.1"/>
    <property type="molecule type" value="Genomic_DNA"/>
</dbReference>
<dbReference type="OrthoDB" id="10665549at2759"/>
<evidence type="ECO:0000313" key="3">
    <source>
        <dbReference type="EMBL" id="EGG12343.1"/>
    </source>
</evidence>
<feature type="signal peptide" evidence="2">
    <location>
        <begin position="1"/>
        <end position="18"/>
    </location>
</feature>
<dbReference type="InParanoid" id="F4R531"/>
<evidence type="ECO:0000256" key="2">
    <source>
        <dbReference type="SAM" id="SignalP"/>
    </source>
</evidence>
<reference evidence="4" key="1">
    <citation type="journal article" date="2011" name="Proc. Natl. Acad. Sci. U.S.A.">
        <title>Obligate biotrophy features unraveled by the genomic analysis of rust fungi.</title>
        <authorList>
            <person name="Duplessis S."/>
            <person name="Cuomo C.A."/>
            <person name="Lin Y.-C."/>
            <person name="Aerts A."/>
            <person name="Tisserant E."/>
            <person name="Veneault-Fourrey C."/>
            <person name="Joly D.L."/>
            <person name="Hacquard S."/>
            <person name="Amselem J."/>
            <person name="Cantarel B.L."/>
            <person name="Chiu R."/>
            <person name="Coutinho P.M."/>
            <person name="Feau N."/>
            <person name="Field M."/>
            <person name="Frey P."/>
            <person name="Gelhaye E."/>
            <person name="Goldberg J."/>
            <person name="Grabherr M.G."/>
            <person name="Kodira C.D."/>
            <person name="Kohler A."/>
            <person name="Kuees U."/>
            <person name="Lindquist E.A."/>
            <person name="Lucas S.M."/>
            <person name="Mago R."/>
            <person name="Mauceli E."/>
            <person name="Morin E."/>
            <person name="Murat C."/>
            <person name="Pangilinan J.L."/>
            <person name="Park R."/>
            <person name="Pearson M."/>
            <person name="Quesneville H."/>
            <person name="Rouhier N."/>
            <person name="Sakthikumar S."/>
            <person name="Salamov A.A."/>
            <person name="Schmutz J."/>
            <person name="Selles B."/>
            <person name="Shapiro H."/>
            <person name="Tanguay P."/>
            <person name="Tuskan G.A."/>
            <person name="Henrissat B."/>
            <person name="Van de Peer Y."/>
            <person name="Rouze P."/>
            <person name="Ellis J.G."/>
            <person name="Dodds P.N."/>
            <person name="Schein J.E."/>
            <person name="Zhong S."/>
            <person name="Hamelin R.C."/>
            <person name="Grigoriev I.V."/>
            <person name="Szabo L.J."/>
            <person name="Martin F."/>
        </authorList>
    </citation>
    <scope>NUCLEOTIDE SEQUENCE [LARGE SCALE GENOMIC DNA]</scope>
    <source>
        <strain evidence="4">98AG31 / pathotype 3-4-7</strain>
    </source>
</reference>